<name>A0ABV3W2D7_9BACI</name>
<evidence type="ECO:0000313" key="2">
    <source>
        <dbReference type="Proteomes" id="UP001558534"/>
    </source>
</evidence>
<protein>
    <submittedName>
        <fullName evidence="1">Histidine phosphatase family protein</fullName>
    </submittedName>
</protein>
<sequence>MKDLDKTILDLLKKGGFILYARHGEATVGVDQPYLNFQDCLTQRNLSEVGRRGAIYFGQMLRYFQIPISSPIVVSPFCRTIETAQLAFPYAYVRMDPFWYEIYKLGSKISINEQTNILSNLQSVLERKPPQGMNQVIIAHSFPEGVGLGKISNMGMVIVKPKGPGMGYEIVKKLNLEDLAHLDRGSSS</sequence>
<dbReference type="RefSeq" id="WP_368637907.1">
    <property type="nucleotide sequence ID" value="NZ_JBFRHK010000015.1"/>
</dbReference>
<organism evidence="1 2">
    <name type="scientific">Lysinibacillus xylanilyticus</name>
    <dbReference type="NCBI Taxonomy" id="582475"/>
    <lineage>
        <taxon>Bacteria</taxon>
        <taxon>Bacillati</taxon>
        <taxon>Bacillota</taxon>
        <taxon>Bacilli</taxon>
        <taxon>Bacillales</taxon>
        <taxon>Bacillaceae</taxon>
        <taxon>Lysinibacillus</taxon>
    </lineage>
</organism>
<evidence type="ECO:0000313" key="1">
    <source>
        <dbReference type="EMBL" id="MEX3747357.1"/>
    </source>
</evidence>
<dbReference type="Gene3D" id="3.40.50.1240">
    <property type="entry name" value="Phosphoglycerate mutase-like"/>
    <property type="match status" value="1"/>
</dbReference>
<dbReference type="InterPro" id="IPR029033">
    <property type="entry name" value="His_PPase_superfam"/>
</dbReference>
<proteinExistence type="predicted"/>
<comment type="caution">
    <text evidence="1">The sequence shown here is derived from an EMBL/GenBank/DDBJ whole genome shotgun (WGS) entry which is preliminary data.</text>
</comment>
<dbReference type="EMBL" id="JBFRHK010000015">
    <property type="protein sequence ID" value="MEX3747357.1"/>
    <property type="molecule type" value="Genomic_DNA"/>
</dbReference>
<dbReference type="CDD" id="cd07040">
    <property type="entry name" value="HP"/>
    <property type="match status" value="1"/>
</dbReference>
<gene>
    <name evidence="1" type="ORF">AB1300_19795</name>
</gene>
<dbReference type="SUPFAM" id="SSF53254">
    <property type="entry name" value="Phosphoglycerate mutase-like"/>
    <property type="match status" value="1"/>
</dbReference>
<dbReference type="Proteomes" id="UP001558534">
    <property type="component" value="Unassembled WGS sequence"/>
</dbReference>
<reference evidence="1 2" key="1">
    <citation type="submission" date="2024-07" db="EMBL/GenBank/DDBJ databases">
        <title>Characterization of a bacterium isolated from hydrolysated instant sea cucumber by whole-genome sequencing and metabolomics.</title>
        <authorList>
            <person name="Luo X."/>
            <person name="Zhang Z."/>
            <person name="Zheng Z."/>
            <person name="Zhang W."/>
            <person name="Ming T."/>
            <person name="Jiao L."/>
            <person name="Su X."/>
            <person name="Kong F."/>
            <person name="Xu J."/>
        </authorList>
    </citation>
    <scope>NUCLEOTIDE SEQUENCE [LARGE SCALE GENOMIC DNA]</scope>
    <source>
        <strain evidence="1 2">XL-2024</strain>
    </source>
</reference>
<accession>A0ABV3W2D7</accession>
<keyword evidence="2" id="KW-1185">Reference proteome</keyword>